<feature type="domain" description="CAAX prenyl protease 2/Lysostaphin resistance protein A-like" evidence="2">
    <location>
        <begin position="144"/>
        <end position="233"/>
    </location>
</feature>
<comment type="caution">
    <text evidence="3">The sequence shown here is derived from an EMBL/GenBank/DDBJ whole genome shotgun (WGS) entry which is preliminary data.</text>
</comment>
<dbReference type="Pfam" id="PF02517">
    <property type="entry name" value="Rce1-like"/>
    <property type="match status" value="1"/>
</dbReference>
<dbReference type="GO" id="GO:0006508">
    <property type="term" value="P:proteolysis"/>
    <property type="evidence" value="ECO:0007669"/>
    <property type="project" value="UniProtKB-KW"/>
</dbReference>
<proteinExistence type="predicted"/>
<feature type="transmembrane region" description="Helical" evidence="1">
    <location>
        <begin position="144"/>
        <end position="163"/>
    </location>
</feature>
<keyword evidence="1" id="KW-1133">Transmembrane helix</keyword>
<evidence type="ECO:0000313" key="3">
    <source>
        <dbReference type="EMBL" id="MDA0166247.1"/>
    </source>
</evidence>
<dbReference type="EMBL" id="JAPDOD010000061">
    <property type="protein sequence ID" value="MDA0166247.1"/>
    <property type="molecule type" value="Genomic_DNA"/>
</dbReference>
<evidence type="ECO:0000259" key="2">
    <source>
        <dbReference type="Pfam" id="PF02517"/>
    </source>
</evidence>
<reference evidence="3" key="1">
    <citation type="submission" date="2022-10" db="EMBL/GenBank/DDBJ databases">
        <title>The WGS of Solirubrobacter ginsenosidimutans DSM 21036.</title>
        <authorList>
            <person name="Jiang Z."/>
        </authorList>
    </citation>
    <scope>NUCLEOTIDE SEQUENCE</scope>
    <source>
        <strain evidence="3">DSM 21036</strain>
    </source>
</reference>
<dbReference type="Proteomes" id="UP001149140">
    <property type="component" value="Unassembled WGS sequence"/>
</dbReference>
<protein>
    <submittedName>
        <fullName evidence="3">CPBP family glutamic-type intramembrane protease</fullName>
        <ecNumber evidence="3">3.4.-.-</ecNumber>
    </submittedName>
</protein>
<feature type="transmembrane region" description="Helical" evidence="1">
    <location>
        <begin position="101"/>
        <end position="124"/>
    </location>
</feature>
<gene>
    <name evidence="3" type="ORF">OM076_38640</name>
</gene>
<keyword evidence="3" id="KW-0645">Protease</keyword>
<dbReference type="GO" id="GO:0080120">
    <property type="term" value="P:CAAX-box protein maturation"/>
    <property type="evidence" value="ECO:0007669"/>
    <property type="project" value="UniProtKB-ARBA"/>
</dbReference>
<organism evidence="3 4">
    <name type="scientific">Solirubrobacter ginsenosidimutans</name>
    <dbReference type="NCBI Taxonomy" id="490573"/>
    <lineage>
        <taxon>Bacteria</taxon>
        <taxon>Bacillati</taxon>
        <taxon>Actinomycetota</taxon>
        <taxon>Thermoleophilia</taxon>
        <taxon>Solirubrobacterales</taxon>
        <taxon>Solirubrobacteraceae</taxon>
        <taxon>Solirubrobacter</taxon>
    </lineage>
</organism>
<dbReference type="PANTHER" id="PTHR43592">
    <property type="entry name" value="CAAX AMINO TERMINAL PROTEASE"/>
    <property type="match status" value="1"/>
</dbReference>
<dbReference type="GO" id="GO:0004175">
    <property type="term" value="F:endopeptidase activity"/>
    <property type="evidence" value="ECO:0007669"/>
    <property type="project" value="UniProtKB-ARBA"/>
</dbReference>
<evidence type="ECO:0000313" key="4">
    <source>
        <dbReference type="Proteomes" id="UP001149140"/>
    </source>
</evidence>
<keyword evidence="1" id="KW-0472">Membrane</keyword>
<dbReference type="RefSeq" id="WP_270045504.1">
    <property type="nucleotide sequence ID" value="NZ_JAPDOD010000061.1"/>
</dbReference>
<name>A0A9X3S636_9ACTN</name>
<feature type="transmembrane region" description="Helical" evidence="1">
    <location>
        <begin position="175"/>
        <end position="192"/>
    </location>
</feature>
<evidence type="ECO:0000256" key="1">
    <source>
        <dbReference type="SAM" id="Phobius"/>
    </source>
</evidence>
<accession>A0A9X3S636</accession>
<keyword evidence="1" id="KW-0812">Transmembrane</keyword>
<dbReference type="PANTHER" id="PTHR43592:SF15">
    <property type="entry name" value="CAAX AMINO TERMINAL PROTEASE FAMILY PROTEIN"/>
    <property type="match status" value="1"/>
</dbReference>
<keyword evidence="3" id="KW-0378">Hydrolase</keyword>
<sequence length="273" mass="28558">MPPAPPPEPRPLSVPVWVPFVALLAVLVIVSLFGLAIYGVVSASDPTIKDANDLPVGWTQALTFFQDLVFIFAAYIGVKLSLGSARPADFGLRRPQELKSALGWAAAVMAGFYLVSLLLAAIFGQPEDQTLVTDLKAESGLSVLIPWAILICVLAPVAEEFFFRGFMFTAFSRRMGVAWAAVLDGIVFGLGHAGGAEAIQLIALGAFGVGLCLLYWRTQSIIPGMALHALNNSITFGVTVDLDPLLFAVVVVGSVGVVAGCATAVSARSAGAV</sequence>
<dbReference type="EC" id="3.4.-.-" evidence="3"/>
<feature type="transmembrane region" description="Helical" evidence="1">
    <location>
        <begin position="198"/>
        <end position="216"/>
    </location>
</feature>
<dbReference type="AlphaFoldDB" id="A0A9X3S636"/>
<keyword evidence="4" id="KW-1185">Reference proteome</keyword>
<feature type="transmembrane region" description="Helical" evidence="1">
    <location>
        <begin position="12"/>
        <end position="41"/>
    </location>
</feature>
<feature type="transmembrane region" description="Helical" evidence="1">
    <location>
        <begin position="245"/>
        <end position="267"/>
    </location>
</feature>
<dbReference type="InterPro" id="IPR003675">
    <property type="entry name" value="Rce1/LyrA-like_dom"/>
</dbReference>